<protein>
    <recommendedName>
        <fullName evidence="1">DUF1330 domain-containing protein</fullName>
    </recommendedName>
</protein>
<proteinExistence type="predicted"/>
<feature type="domain" description="DUF1330" evidence="1">
    <location>
        <begin position="10"/>
        <end position="90"/>
    </location>
</feature>
<dbReference type="SUPFAM" id="SSF54909">
    <property type="entry name" value="Dimeric alpha+beta barrel"/>
    <property type="match status" value="1"/>
</dbReference>
<organism evidence="2 3">
    <name type="scientific">Xanthomarina gelatinilytica</name>
    <dbReference type="NCBI Taxonomy" id="1137281"/>
    <lineage>
        <taxon>Bacteria</taxon>
        <taxon>Pseudomonadati</taxon>
        <taxon>Bacteroidota</taxon>
        <taxon>Flavobacteriia</taxon>
        <taxon>Flavobacteriales</taxon>
        <taxon>Flavobacteriaceae</taxon>
        <taxon>Xanthomarina</taxon>
    </lineage>
</organism>
<gene>
    <name evidence="2" type="ORF">DHV22_14205</name>
</gene>
<sequence length="99" mass="11600">MNLKIFLIIIGFINPQEQESFEHYATTMRTLYETVDAKVVDPYPIVQTIKGDEKPDFIMVVEFPNQEAFVKLFSSEAYQKIVPYREKGFKKLDVFVSKK</sequence>
<dbReference type="AlphaFoldDB" id="A0A3D6BTW2"/>
<dbReference type="InterPro" id="IPR010753">
    <property type="entry name" value="DUF1330"/>
</dbReference>
<dbReference type="EMBL" id="DPRK01000223">
    <property type="protein sequence ID" value="HCY82653.1"/>
    <property type="molecule type" value="Genomic_DNA"/>
</dbReference>
<name>A0A3D6BTW2_9FLAO</name>
<evidence type="ECO:0000259" key="1">
    <source>
        <dbReference type="Pfam" id="PF07045"/>
    </source>
</evidence>
<dbReference type="InterPro" id="IPR011008">
    <property type="entry name" value="Dimeric_a/b-barrel"/>
</dbReference>
<evidence type="ECO:0000313" key="2">
    <source>
        <dbReference type="EMBL" id="HCY82653.1"/>
    </source>
</evidence>
<comment type="caution">
    <text evidence="2">The sequence shown here is derived from an EMBL/GenBank/DDBJ whole genome shotgun (WGS) entry which is preliminary data.</text>
</comment>
<dbReference type="Pfam" id="PF07045">
    <property type="entry name" value="DUF1330"/>
    <property type="match status" value="1"/>
</dbReference>
<accession>A0A3D6BTW2</accession>
<dbReference type="Gene3D" id="3.30.70.100">
    <property type="match status" value="1"/>
</dbReference>
<dbReference type="Proteomes" id="UP000263268">
    <property type="component" value="Unassembled WGS sequence"/>
</dbReference>
<evidence type="ECO:0000313" key="3">
    <source>
        <dbReference type="Proteomes" id="UP000263268"/>
    </source>
</evidence>
<reference evidence="2 3" key="1">
    <citation type="journal article" date="2018" name="Nat. Biotechnol.">
        <title>A standardized bacterial taxonomy based on genome phylogeny substantially revises the tree of life.</title>
        <authorList>
            <person name="Parks D.H."/>
            <person name="Chuvochina M."/>
            <person name="Waite D.W."/>
            <person name="Rinke C."/>
            <person name="Skarshewski A."/>
            <person name="Chaumeil P.A."/>
            <person name="Hugenholtz P."/>
        </authorList>
    </citation>
    <scope>NUCLEOTIDE SEQUENCE [LARGE SCALE GENOMIC DNA]</scope>
    <source>
        <strain evidence="2">UBA10227</strain>
    </source>
</reference>